<accession>A0A850R332</accession>
<reference evidence="1 2" key="1">
    <citation type="submission" date="2020-06" db="EMBL/GenBank/DDBJ databases">
        <title>Photobacterium damselae subsp. damselae comparative genomics.</title>
        <authorList>
            <person name="Osorio C.R."/>
        </authorList>
    </citation>
    <scope>NUCLEOTIDE SEQUENCE [LARGE SCALE GENOMIC DNA]</scope>
    <source>
        <strain evidence="1 2">TW250/03</strain>
    </source>
</reference>
<gene>
    <name evidence="1" type="ORF">HWA77_17020</name>
</gene>
<dbReference type="EMBL" id="JABXOR010001070">
    <property type="protein sequence ID" value="NVP01919.1"/>
    <property type="molecule type" value="Genomic_DNA"/>
</dbReference>
<dbReference type="AlphaFoldDB" id="A0A850R332"/>
<organism evidence="1 2">
    <name type="scientific">Photobacterium damselae subsp. damselae</name>
    <name type="common">Listonella damsela</name>
    <dbReference type="NCBI Taxonomy" id="85581"/>
    <lineage>
        <taxon>Bacteria</taxon>
        <taxon>Pseudomonadati</taxon>
        <taxon>Pseudomonadota</taxon>
        <taxon>Gammaproteobacteria</taxon>
        <taxon>Vibrionales</taxon>
        <taxon>Vibrionaceae</taxon>
        <taxon>Photobacterium</taxon>
    </lineage>
</organism>
<dbReference type="Proteomes" id="UP000533429">
    <property type="component" value="Unassembled WGS sequence"/>
</dbReference>
<protein>
    <submittedName>
        <fullName evidence="1">Uncharacterized protein</fullName>
    </submittedName>
</protein>
<sequence>MIKYDTMALINAYLGKDYFMFSEKLELDLALSTAGLAGYISNKMRTMETLVDEAKRKISDGENFLFSSCGRNYKDLNFGYKLTENKQILVVRERQVKIVRDSITLTYAKIESAIAIVNNEQSAPFVNMCCAETREITDKFSQLEWDKDFSLIHRFLDHLSTKKTYLNTFDCIIVLSASPIDIQTQLAVPVIVASNTISVEFLKRNVFHNAPNSWSSYDYDHALSTLLCKLSDTGSIYPAIINNLGITKHGKKFCIANIDSISYELIPVIGDTINDAVEYFDNFSISDELIQNHLSDFYTSSVKSIYAIESIWVDSL</sequence>
<evidence type="ECO:0000313" key="1">
    <source>
        <dbReference type="EMBL" id="NVP01919.1"/>
    </source>
</evidence>
<name>A0A850R332_PHODD</name>
<proteinExistence type="predicted"/>
<comment type="caution">
    <text evidence="1">The sequence shown here is derived from an EMBL/GenBank/DDBJ whole genome shotgun (WGS) entry which is preliminary data.</text>
</comment>
<evidence type="ECO:0000313" key="2">
    <source>
        <dbReference type="Proteomes" id="UP000533429"/>
    </source>
</evidence>